<comment type="subunit">
    <text evidence="5">Acetyl-CoA carboxylase is a heterotetramer composed of biotin carboxyl carrier protein (AccB), biotin carboxylase (AccC) and two subunits of ACCase subunit beta/alpha.</text>
</comment>
<evidence type="ECO:0000256" key="1">
    <source>
        <dbReference type="ARBA" id="ARBA00004496"/>
    </source>
</evidence>
<dbReference type="Gene3D" id="3.90.226.10">
    <property type="entry name" value="2-enoyl-CoA Hydratase, Chain A, domain 1"/>
    <property type="match status" value="2"/>
</dbReference>
<keyword evidence="13 17" id="KW-0443">Lipid metabolism</keyword>
<keyword evidence="12 17" id="KW-0067">ATP-binding</keyword>
<evidence type="ECO:0000256" key="7">
    <source>
        <dbReference type="ARBA" id="ARBA00022516"/>
    </source>
</evidence>
<dbReference type="InterPro" id="IPR000438">
    <property type="entry name" value="Acetyl_CoA_COase_Trfase_b_su"/>
</dbReference>
<evidence type="ECO:0000256" key="17">
    <source>
        <dbReference type="HAMAP-Rule" id="MF_00823"/>
    </source>
</evidence>
<evidence type="ECO:0000259" key="19">
    <source>
        <dbReference type="PROSITE" id="PS50980"/>
    </source>
</evidence>
<dbReference type="GO" id="GO:2001295">
    <property type="term" value="P:malonyl-CoA biosynthetic process"/>
    <property type="evidence" value="ECO:0007669"/>
    <property type="project" value="UniProtKB-UniRule"/>
</dbReference>
<dbReference type="PANTHER" id="PTHR42853:SF3">
    <property type="entry name" value="ACETYL-COENZYME A CARBOXYLASE CARBOXYL TRANSFERASE SUBUNIT ALPHA, CHLOROPLASTIC"/>
    <property type="match status" value="1"/>
</dbReference>
<feature type="domain" description="CoA carboxyltransferase C-terminal" evidence="20">
    <location>
        <begin position="283"/>
        <end position="534"/>
    </location>
</feature>
<comment type="similarity">
    <text evidence="4">In the N-terminal section; belongs to the AccD/PCCB family.</text>
</comment>
<keyword evidence="7 17" id="KW-0444">Lipid biosynthesis</keyword>
<dbReference type="GO" id="GO:0016743">
    <property type="term" value="F:carboxyl- or carbamoyltransferase activity"/>
    <property type="evidence" value="ECO:0007669"/>
    <property type="project" value="UniProtKB-UniRule"/>
</dbReference>
<feature type="binding site" evidence="18">
    <location>
        <position position="35"/>
    </location>
    <ligand>
        <name>Zn(2+)</name>
        <dbReference type="ChEBI" id="CHEBI:29105"/>
    </ligand>
</feature>
<evidence type="ECO:0000256" key="3">
    <source>
        <dbReference type="ARBA" id="ARBA00006276"/>
    </source>
</evidence>
<keyword evidence="18" id="KW-0479">Metal-binding</keyword>
<protein>
    <recommendedName>
        <fullName evidence="17 18">Multifunctional fusion protein</fullName>
    </recommendedName>
    <domain>
        <recommendedName>
            <fullName evidence="17">Acetyl-coenzyme A carboxylase carboxyl transferase subunit alpha</fullName>
            <shortName evidence="17">ACCase subunit alpha</shortName>
            <shortName evidence="17">Acetyl-CoA carboxylase carboxyltransferase subunit alpha</shortName>
            <ecNumber evidence="17">2.1.3.15</ecNumber>
        </recommendedName>
    </domain>
    <domain>
        <recommendedName>
            <fullName evidence="18">Acetyl-coenzyme A carboxylase carboxyl transferase subunit beta</fullName>
            <shortName evidence="18">ACCase subunit beta</shortName>
            <shortName evidence="18">Acetyl-CoA carboxylase carboxyltransferase subunit beta</shortName>
        </recommendedName>
    </domain>
</protein>
<evidence type="ECO:0000313" key="22">
    <source>
        <dbReference type="Proteomes" id="UP000187486"/>
    </source>
</evidence>
<comment type="function">
    <text evidence="15 18">Component of the acetyl coenzyme A carboxylase (ACC) complex. Biotin carboxylase (BC) catalyzes the carboxylation of biotin on its carrier protein (BCCP) and then the CO(2) group is transferred by the transcarboxylase to acetyl-CoA to form malonyl-CoA.</text>
</comment>
<dbReference type="UniPathway" id="UPA00655">
    <property type="reaction ID" value="UER00711"/>
</dbReference>
<evidence type="ECO:0000256" key="5">
    <source>
        <dbReference type="ARBA" id="ARBA00011664"/>
    </source>
</evidence>
<comment type="pathway">
    <text evidence="2 17">Lipid metabolism; malonyl-CoA biosynthesis; malonyl-CoA from acetyl-CoA: step 1/1.</text>
</comment>
<dbReference type="InterPro" id="IPR001095">
    <property type="entry name" value="Acetyl_CoA_COase_a_su"/>
</dbReference>
<dbReference type="InterPro" id="IPR029045">
    <property type="entry name" value="ClpP/crotonase-like_dom_sf"/>
</dbReference>
<dbReference type="STRING" id="76021.BS329_01670"/>
<dbReference type="InterPro" id="IPR011762">
    <property type="entry name" value="COA_CT_N"/>
</dbReference>
<evidence type="ECO:0000256" key="15">
    <source>
        <dbReference type="ARBA" id="ARBA00025280"/>
    </source>
</evidence>
<dbReference type="PRINTS" id="PR01069">
    <property type="entry name" value="ACCCTRFRASEA"/>
</dbReference>
<dbReference type="InterPro" id="IPR011763">
    <property type="entry name" value="COA_CT_C"/>
</dbReference>
<dbReference type="PANTHER" id="PTHR42853">
    <property type="entry name" value="ACETYL-COENZYME A CARBOXYLASE CARBOXYL TRANSFERASE SUBUNIT ALPHA"/>
    <property type="match status" value="1"/>
</dbReference>
<evidence type="ECO:0000256" key="4">
    <source>
        <dbReference type="ARBA" id="ARBA00010284"/>
    </source>
</evidence>
<keyword evidence="10 18" id="KW-0863">Zinc-finger</keyword>
<dbReference type="SUPFAM" id="SSF52096">
    <property type="entry name" value="ClpP/crotonase"/>
    <property type="match status" value="2"/>
</dbReference>
<keyword evidence="11 17" id="KW-0276">Fatty acid metabolism</keyword>
<evidence type="ECO:0000256" key="10">
    <source>
        <dbReference type="ARBA" id="ARBA00022771"/>
    </source>
</evidence>
<gene>
    <name evidence="17" type="primary">accA</name>
    <name evidence="18" type="synonym">accD</name>
    <name evidence="21" type="ORF">BS329_01670</name>
</gene>
<evidence type="ECO:0000256" key="18">
    <source>
        <dbReference type="HAMAP-Rule" id="MF_01395"/>
    </source>
</evidence>
<dbReference type="EC" id="2.1.3.15" evidence="17"/>
<comment type="cofactor">
    <cofactor evidence="18">
        <name>Zn(2+)</name>
        <dbReference type="ChEBI" id="CHEBI:29105"/>
    </cofactor>
    <text evidence="18">Binds 1 zinc ion per subunit.</text>
</comment>
<dbReference type="GO" id="GO:0005524">
    <property type="term" value="F:ATP binding"/>
    <property type="evidence" value="ECO:0007669"/>
    <property type="project" value="UniProtKB-KW"/>
</dbReference>
<dbReference type="GO" id="GO:0003989">
    <property type="term" value="F:acetyl-CoA carboxylase activity"/>
    <property type="evidence" value="ECO:0007669"/>
    <property type="project" value="InterPro"/>
</dbReference>
<evidence type="ECO:0000256" key="14">
    <source>
        <dbReference type="ARBA" id="ARBA00023160"/>
    </source>
</evidence>
<evidence type="ECO:0000256" key="6">
    <source>
        <dbReference type="ARBA" id="ARBA00022490"/>
    </source>
</evidence>
<sequence>MLDRLYDWPAGDWQRCSSCQCVLHRTTWARSHGVCPACEKTRRLSAAERIAQLADADSFTERLAGLRSTDPLEFTDSVPYKARLRKARTATDASEAVVIGTARVGGKPVVLLVMDFGFLGGSMGVVVGEKVVAAADLAVERGEPLVAVSCSGGARMQEGMYSLLQVTRACDAIRRLNDANVPYVSVLTDPVYGGVAASFASLGDVILAETATRSGFAGPRVIAQALGERLPADFQTAEFLHTHGHVDLVVPRPSLPEVLDRVLTCLTGRPVPGSMPLPGVTGLPEAPAGATPDRQGSAWDAVRLARHPARPNVFDHVAGIFDDFVELHGDRHTGDDPAVVGGLARWGEVGFVVLGHAKEHDPVRAGERNFGMPHPSGFRKATRLLRLAGRLGLPVVTFVDTPGAYAGRRAEEGNQSGAIAETLLTASGVPVPLVSVVIGEGGSGGALALAAGDALLAMDNSYFSVISPEGCAAILHGDASRAPEAAEALRLRATDLHAAGLVDQLVPEPDGGAQTDPAAAVRLVKAALRTCLAEFGTLRPEALLTRRDHRLRSRGASADAVRTEQ</sequence>
<keyword evidence="8 17" id="KW-0808">Transferase</keyword>
<comment type="similarity">
    <text evidence="3">In the C-terminal section; belongs to the AccA family.</text>
</comment>
<feature type="binding site" evidence="18">
    <location>
        <position position="19"/>
    </location>
    <ligand>
        <name>Zn(2+)</name>
        <dbReference type="ChEBI" id="CHEBI:29105"/>
    </ligand>
</feature>
<dbReference type="HAMAP" id="MF_01395">
    <property type="entry name" value="AcetylCoA_CT_beta"/>
    <property type="match status" value="1"/>
</dbReference>
<comment type="catalytic activity">
    <reaction evidence="16 17">
        <text>N(6)-carboxybiotinyl-L-lysyl-[protein] + acetyl-CoA = N(6)-biotinyl-L-lysyl-[protein] + malonyl-CoA</text>
        <dbReference type="Rhea" id="RHEA:54728"/>
        <dbReference type="Rhea" id="RHEA-COMP:10505"/>
        <dbReference type="Rhea" id="RHEA-COMP:10506"/>
        <dbReference type="ChEBI" id="CHEBI:57288"/>
        <dbReference type="ChEBI" id="CHEBI:57384"/>
        <dbReference type="ChEBI" id="CHEBI:83144"/>
        <dbReference type="ChEBI" id="CHEBI:83145"/>
        <dbReference type="EC" id="2.1.3.15"/>
    </reaction>
</comment>
<evidence type="ECO:0000313" key="21">
    <source>
        <dbReference type="EMBL" id="OLZ57464.1"/>
    </source>
</evidence>
<keyword evidence="6 17" id="KW-0963">Cytoplasm</keyword>
<evidence type="ECO:0000256" key="13">
    <source>
        <dbReference type="ARBA" id="ARBA00023098"/>
    </source>
</evidence>
<comment type="subunit">
    <text evidence="17">Acetyl-CoA carboxylase is a heterohexamer composed of biotin carboxyl carrier protein (AccB), biotin carboxylase (AccC) and two subunits each of ACCase subunit alpha (AccA) and ACCase subunit beta (AccD).</text>
</comment>
<dbReference type="PROSITE" id="PS50989">
    <property type="entry name" value="COA_CT_CTER"/>
    <property type="match status" value="1"/>
</dbReference>
<dbReference type="Proteomes" id="UP000187486">
    <property type="component" value="Unassembled WGS sequence"/>
</dbReference>
<comment type="similarity">
    <text evidence="17">Belongs to the AccA family.</text>
</comment>
<dbReference type="GO" id="GO:0008270">
    <property type="term" value="F:zinc ion binding"/>
    <property type="evidence" value="ECO:0007669"/>
    <property type="project" value="UniProtKB-UniRule"/>
</dbReference>
<dbReference type="GO" id="GO:0006633">
    <property type="term" value="P:fatty acid biosynthetic process"/>
    <property type="evidence" value="ECO:0007669"/>
    <property type="project" value="UniProtKB-KW"/>
</dbReference>
<comment type="function">
    <text evidence="17">Component of the acetyl coenzyme A carboxylase (ACC) complex. First, biotin carboxylase catalyzes the carboxylation of biotin on its carrier protein (BCCP) and then the CO(2) group is transferred by the carboxyltransferase to acetyl-CoA to form malonyl-CoA.</text>
</comment>
<name>A0A1R0L418_9PSEU</name>
<dbReference type="Pfam" id="PF03255">
    <property type="entry name" value="ACCA"/>
    <property type="match status" value="1"/>
</dbReference>
<dbReference type="AlphaFoldDB" id="A0A1R0L418"/>
<evidence type="ECO:0000256" key="16">
    <source>
        <dbReference type="ARBA" id="ARBA00049152"/>
    </source>
</evidence>
<evidence type="ECO:0000256" key="2">
    <source>
        <dbReference type="ARBA" id="ARBA00004956"/>
    </source>
</evidence>
<feature type="domain" description="CoA carboxyltransferase N-terminal" evidence="19">
    <location>
        <begin position="12"/>
        <end position="281"/>
    </location>
</feature>
<evidence type="ECO:0000259" key="20">
    <source>
        <dbReference type="PROSITE" id="PS50989"/>
    </source>
</evidence>
<dbReference type="HAMAP" id="MF_00823">
    <property type="entry name" value="AcetylCoA_CT_alpha"/>
    <property type="match status" value="1"/>
</dbReference>
<comment type="similarity">
    <text evidence="18">Belongs to the AccD/PCCB family.</text>
</comment>
<proteinExistence type="inferred from homology"/>
<dbReference type="EMBL" id="MQUQ01000001">
    <property type="protein sequence ID" value="OLZ57464.1"/>
    <property type="molecule type" value="Genomic_DNA"/>
</dbReference>
<evidence type="ECO:0000256" key="9">
    <source>
        <dbReference type="ARBA" id="ARBA00022741"/>
    </source>
</evidence>
<dbReference type="GO" id="GO:0009317">
    <property type="term" value="C:acetyl-CoA carboxylase complex"/>
    <property type="evidence" value="ECO:0007669"/>
    <property type="project" value="InterPro"/>
</dbReference>
<accession>A0A1R0L418</accession>
<feature type="zinc finger region" description="C4-type" evidence="18">
    <location>
        <begin position="16"/>
        <end position="38"/>
    </location>
</feature>
<keyword evidence="9 17" id="KW-0547">Nucleotide-binding</keyword>
<comment type="caution">
    <text evidence="21">The sequence shown here is derived from an EMBL/GenBank/DDBJ whole genome shotgun (WGS) entry which is preliminary data.</text>
</comment>
<organism evidence="21 22">
    <name type="scientific">Amycolatopsis coloradensis</name>
    <dbReference type="NCBI Taxonomy" id="76021"/>
    <lineage>
        <taxon>Bacteria</taxon>
        <taxon>Bacillati</taxon>
        <taxon>Actinomycetota</taxon>
        <taxon>Actinomycetes</taxon>
        <taxon>Pseudonocardiales</taxon>
        <taxon>Pseudonocardiaceae</taxon>
        <taxon>Amycolatopsis</taxon>
    </lineage>
</organism>
<keyword evidence="22" id="KW-1185">Reference proteome</keyword>
<keyword evidence="14 17" id="KW-0275">Fatty acid biosynthesis</keyword>
<dbReference type="PROSITE" id="PS50980">
    <property type="entry name" value="COA_CT_NTER"/>
    <property type="match status" value="1"/>
</dbReference>
<evidence type="ECO:0000256" key="8">
    <source>
        <dbReference type="ARBA" id="ARBA00022679"/>
    </source>
</evidence>
<evidence type="ECO:0000256" key="11">
    <source>
        <dbReference type="ARBA" id="ARBA00022832"/>
    </source>
</evidence>
<keyword evidence="18" id="KW-0862">Zinc</keyword>
<feature type="binding site" evidence="18">
    <location>
        <position position="16"/>
    </location>
    <ligand>
        <name>Zn(2+)</name>
        <dbReference type="ChEBI" id="CHEBI:29105"/>
    </ligand>
</feature>
<reference evidence="21 22" key="1">
    <citation type="submission" date="2016-01" db="EMBL/GenBank/DDBJ databases">
        <title>Amycolatopsis coloradensis genome sequencing and assembly.</title>
        <authorList>
            <person name="Mayilraj S."/>
        </authorList>
    </citation>
    <scope>NUCLEOTIDE SEQUENCE [LARGE SCALE GENOMIC DNA]</scope>
    <source>
        <strain evidence="21 22">DSM 44225</strain>
    </source>
</reference>
<feature type="binding site" evidence="18">
    <location>
        <position position="38"/>
    </location>
    <ligand>
        <name>Zn(2+)</name>
        <dbReference type="ChEBI" id="CHEBI:29105"/>
    </ligand>
</feature>
<evidence type="ECO:0000256" key="12">
    <source>
        <dbReference type="ARBA" id="ARBA00022840"/>
    </source>
</evidence>
<comment type="subcellular location">
    <subcellularLocation>
        <location evidence="1 17">Cytoplasm</location>
    </subcellularLocation>
</comment>